<accession>A0A811RI55</accession>
<gene>
    <name evidence="14" type="ORF">NCGR_LOCUS52997</name>
</gene>
<dbReference type="Pfam" id="PF00069">
    <property type="entry name" value="Pkinase"/>
    <property type="match status" value="1"/>
</dbReference>
<reference evidence="14" key="1">
    <citation type="submission" date="2020-10" db="EMBL/GenBank/DDBJ databases">
        <authorList>
            <person name="Han B."/>
            <person name="Lu T."/>
            <person name="Zhao Q."/>
            <person name="Huang X."/>
            <person name="Zhao Y."/>
        </authorList>
    </citation>
    <scope>NUCLEOTIDE SEQUENCE</scope>
</reference>
<name>A0A811RI55_9POAL</name>
<dbReference type="SUPFAM" id="SSF56112">
    <property type="entry name" value="Protein kinase-like (PK-like)"/>
    <property type="match status" value="1"/>
</dbReference>
<evidence type="ECO:0000256" key="11">
    <source>
        <dbReference type="ARBA" id="ARBA00023170"/>
    </source>
</evidence>
<keyword evidence="7" id="KW-0547">Nucleotide-binding</keyword>
<dbReference type="InterPro" id="IPR011009">
    <property type="entry name" value="Kinase-like_dom_sf"/>
</dbReference>
<protein>
    <recommendedName>
        <fullName evidence="13">Protein kinase domain-containing protein</fullName>
    </recommendedName>
</protein>
<dbReference type="PROSITE" id="PS50011">
    <property type="entry name" value="PROTEIN_KINASE_DOM"/>
    <property type="match status" value="1"/>
</dbReference>
<dbReference type="OrthoDB" id="671821at2759"/>
<keyword evidence="8" id="KW-0067">ATP-binding</keyword>
<organism evidence="14 15">
    <name type="scientific">Miscanthus lutarioriparius</name>
    <dbReference type="NCBI Taxonomy" id="422564"/>
    <lineage>
        <taxon>Eukaryota</taxon>
        <taxon>Viridiplantae</taxon>
        <taxon>Streptophyta</taxon>
        <taxon>Embryophyta</taxon>
        <taxon>Tracheophyta</taxon>
        <taxon>Spermatophyta</taxon>
        <taxon>Magnoliopsida</taxon>
        <taxon>Liliopsida</taxon>
        <taxon>Poales</taxon>
        <taxon>Poaceae</taxon>
        <taxon>PACMAD clade</taxon>
        <taxon>Panicoideae</taxon>
        <taxon>Andropogonodae</taxon>
        <taxon>Andropogoneae</taxon>
        <taxon>Saccharinae</taxon>
        <taxon>Miscanthus</taxon>
    </lineage>
</organism>
<keyword evidence="12" id="KW-0325">Glycoprotein</keyword>
<dbReference type="EMBL" id="CAJGYO010000015">
    <property type="protein sequence ID" value="CAD6269695.1"/>
    <property type="molecule type" value="Genomic_DNA"/>
</dbReference>
<dbReference type="PANTHER" id="PTHR27007">
    <property type="match status" value="1"/>
</dbReference>
<keyword evidence="5" id="KW-0812">Transmembrane</keyword>
<evidence type="ECO:0000313" key="14">
    <source>
        <dbReference type="EMBL" id="CAD6269695.1"/>
    </source>
</evidence>
<dbReference type="Proteomes" id="UP000604825">
    <property type="component" value="Unassembled WGS sequence"/>
</dbReference>
<comment type="caution">
    <text evidence="14">The sequence shown here is derived from an EMBL/GenBank/DDBJ whole genome shotgun (WGS) entry which is preliminary data.</text>
</comment>
<evidence type="ECO:0000259" key="13">
    <source>
        <dbReference type="PROSITE" id="PS50011"/>
    </source>
</evidence>
<keyword evidence="10" id="KW-0472">Membrane</keyword>
<evidence type="ECO:0000256" key="5">
    <source>
        <dbReference type="ARBA" id="ARBA00022692"/>
    </source>
</evidence>
<evidence type="ECO:0000256" key="6">
    <source>
        <dbReference type="ARBA" id="ARBA00022729"/>
    </source>
</evidence>
<comment type="similarity">
    <text evidence="3">In the C-terminal section; belongs to the protein kinase superfamily. Ser/Thr protein kinase family.</text>
</comment>
<evidence type="ECO:0000256" key="10">
    <source>
        <dbReference type="ARBA" id="ARBA00023136"/>
    </source>
</evidence>
<dbReference type="AlphaFoldDB" id="A0A811RI55"/>
<evidence type="ECO:0000256" key="7">
    <source>
        <dbReference type="ARBA" id="ARBA00022741"/>
    </source>
</evidence>
<keyword evidence="11" id="KW-0675">Receptor</keyword>
<keyword evidence="9" id="KW-1133">Transmembrane helix</keyword>
<keyword evidence="4" id="KW-1003">Cell membrane</keyword>
<comment type="subcellular location">
    <subcellularLocation>
        <location evidence="1">Cell membrane</location>
        <topology evidence="1">Single-pass type I membrane protein</topology>
    </subcellularLocation>
</comment>
<comment type="similarity">
    <text evidence="2">In the N-terminal section; belongs to the leguminous lectin family.</text>
</comment>
<dbReference type="Gene3D" id="1.10.510.10">
    <property type="entry name" value="Transferase(Phosphotransferase) domain 1"/>
    <property type="match status" value="1"/>
</dbReference>
<feature type="domain" description="Protein kinase" evidence="13">
    <location>
        <begin position="1"/>
        <end position="147"/>
    </location>
</feature>
<dbReference type="GO" id="GO:0002229">
    <property type="term" value="P:defense response to oomycetes"/>
    <property type="evidence" value="ECO:0007669"/>
    <property type="project" value="UniProtKB-ARBA"/>
</dbReference>
<evidence type="ECO:0000256" key="3">
    <source>
        <dbReference type="ARBA" id="ARBA00010217"/>
    </source>
</evidence>
<evidence type="ECO:0000256" key="8">
    <source>
        <dbReference type="ARBA" id="ARBA00022840"/>
    </source>
</evidence>
<proteinExistence type="inferred from homology"/>
<dbReference type="InterPro" id="IPR000719">
    <property type="entry name" value="Prot_kinase_dom"/>
</dbReference>
<evidence type="ECO:0000313" key="15">
    <source>
        <dbReference type="Proteomes" id="UP000604825"/>
    </source>
</evidence>
<evidence type="ECO:0000256" key="2">
    <source>
        <dbReference type="ARBA" id="ARBA00008536"/>
    </source>
</evidence>
<evidence type="ECO:0000256" key="4">
    <source>
        <dbReference type="ARBA" id="ARBA00022475"/>
    </source>
</evidence>
<keyword evidence="15" id="KW-1185">Reference proteome</keyword>
<dbReference type="GO" id="GO:0004672">
    <property type="term" value="F:protein kinase activity"/>
    <property type="evidence" value="ECO:0007669"/>
    <property type="project" value="InterPro"/>
</dbReference>
<dbReference type="FunFam" id="1.10.510.10:FF:000240">
    <property type="entry name" value="Lectin-domain containing receptor kinase A4.3"/>
    <property type="match status" value="1"/>
</dbReference>
<keyword evidence="6" id="KW-0732">Signal</keyword>
<sequence>MLDSSYNAKLGDFGLARLGDHGTGPQTTDLVKGTMGYIDPEFVNTHRRSTESDIYSFGVVLLEIVSGRPPVDRRDPSFSLLKWVETLYCQAVGCILDAADARLRGDEAHDRQMERALLVGLWCTHRDPEQRPSIAEGMHALQSEEWKLPALSLHMYSKLTTSPSAGIVASTGVDSGISGSSFSSGVRSAETAVTTAGSSELSFASVPPHSTW</sequence>
<dbReference type="InterPro" id="IPR050528">
    <property type="entry name" value="L-type_Lectin-RKs"/>
</dbReference>
<dbReference type="GO" id="GO:0005524">
    <property type="term" value="F:ATP binding"/>
    <property type="evidence" value="ECO:0007669"/>
    <property type="project" value="UniProtKB-KW"/>
</dbReference>
<evidence type="ECO:0000256" key="12">
    <source>
        <dbReference type="ARBA" id="ARBA00023180"/>
    </source>
</evidence>
<evidence type="ECO:0000256" key="1">
    <source>
        <dbReference type="ARBA" id="ARBA00004251"/>
    </source>
</evidence>
<evidence type="ECO:0000256" key="9">
    <source>
        <dbReference type="ARBA" id="ARBA00022989"/>
    </source>
</evidence>
<dbReference type="GO" id="GO:0005886">
    <property type="term" value="C:plasma membrane"/>
    <property type="evidence" value="ECO:0007669"/>
    <property type="project" value="UniProtKB-SubCell"/>
</dbReference>